<proteinExistence type="predicted"/>
<organism evidence="1 2">
    <name type="scientific">Coemansia furcata</name>
    <dbReference type="NCBI Taxonomy" id="417177"/>
    <lineage>
        <taxon>Eukaryota</taxon>
        <taxon>Fungi</taxon>
        <taxon>Fungi incertae sedis</taxon>
        <taxon>Zoopagomycota</taxon>
        <taxon>Kickxellomycotina</taxon>
        <taxon>Kickxellomycetes</taxon>
        <taxon>Kickxellales</taxon>
        <taxon>Kickxellaceae</taxon>
        <taxon>Coemansia</taxon>
    </lineage>
</organism>
<accession>A0ACC1LQI4</accession>
<dbReference type="EMBL" id="JANBUP010000083">
    <property type="protein sequence ID" value="KAJ2813232.1"/>
    <property type="molecule type" value="Genomic_DNA"/>
</dbReference>
<feature type="non-terminal residue" evidence="1">
    <location>
        <position position="327"/>
    </location>
</feature>
<dbReference type="Proteomes" id="UP001140096">
    <property type="component" value="Unassembled WGS sequence"/>
</dbReference>
<keyword evidence="2" id="KW-1185">Reference proteome</keyword>
<comment type="caution">
    <text evidence="1">The sequence shown here is derived from an EMBL/GenBank/DDBJ whole genome shotgun (WGS) entry which is preliminary data.</text>
</comment>
<protein>
    <submittedName>
        <fullName evidence="1">Uncharacterized protein</fullName>
    </submittedName>
</protein>
<evidence type="ECO:0000313" key="1">
    <source>
        <dbReference type="EMBL" id="KAJ2813232.1"/>
    </source>
</evidence>
<name>A0ACC1LQI4_9FUNG</name>
<sequence>MMRELLSTEEDSWRKSLLAYVAQFFVPRIRQRMADLRLRWIPGHKGNKGNKGNKAADKAAKDAQRQRRGWWMFCLRAPLEQPFWVCVGNSIVPYKTGGIVKRQEEAWASARLVRHVCLANGNADIREADLKELLEVLNWLAANQNRTWTHKHSWCLTNMWDSNLQGFVLGMIFGVLPVAEREWAWYPQAYQESEWKICPCCKSDIKTQEHYLTCMASCQILHLGVVTDELESQRLPCRQPQAMPVMAPQANRWTLIPIRMHWQKEYEECCLPRNAMQISKEEASAVKLKKRRALMCQSRLPDVVREDSMPTYPKELAVKKMDEYKKL</sequence>
<evidence type="ECO:0000313" key="2">
    <source>
        <dbReference type="Proteomes" id="UP001140096"/>
    </source>
</evidence>
<reference evidence="1" key="1">
    <citation type="submission" date="2022-07" db="EMBL/GenBank/DDBJ databases">
        <title>Phylogenomic reconstructions and comparative analyses of Kickxellomycotina fungi.</title>
        <authorList>
            <person name="Reynolds N.K."/>
            <person name="Stajich J.E."/>
            <person name="Barry K."/>
            <person name="Grigoriev I.V."/>
            <person name="Crous P."/>
            <person name="Smith M.E."/>
        </authorList>
    </citation>
    <scope>NUCLEOTIDE SEQUENCE</scope>
    <source>
        <strain evidence="1">CBS 102833</strain>
    </source>
</reference>
<gene>
    <name evidence="1" type="ORF">H4S07_000843</name>
</gene>